<keyword evidence="2 4" id="KW-0863">Zinc-finger</keyword>
<gene>
    <name evidence="7" type="ORF">M569_17649</name>
</gene>
<feature type="domain" description="RING-type" evidence="6">
    <location>
        <begin position="270"/>
        <end position="309"/>
    </location>
</feature>
<evidence type="ECO:0000256" key="4">
    <source>
        <dbReference type="PROSITE-ProRule" id="PRU00175"/>
    </source>
</evidence>
<dbReference type="SUPFAM" id="SSF57850">
    <property type="entry name" value="RING/U-box"/>
    <property type="match status" value="1"/>
</dbReference>
<dbReference type="PROSITE" id="PS50089">
    <property type="entry name" value="ZF_RING_2"/>
    <property type="match status" value="1"/>
</dbReference>
<dbReference type="InterPro" id="IPR013083">
    <property type="entry name" value="Znf_RING/FYVE/PHD"/>
</dbReference>
<dbReference type="PANTHER" id="PTHR46858">
    <property type="entry name" value="OS05G0521000 PROTEIN"/>
    <property type="match status" value="1"/>
</dbReference>
<dbReference type="AlphaFoldDB" id="S8DCT3"/>
<dbReference type="Proteomes" id="UP000015453">
    <property type="component" value="Unassembled WGS sequence"/>
</dbReference>
<evidence type="ECO:0000256" key="3">
    <source>
        <dbReference type="ARBA" id="ARBA00022833"/>
    </source>
</evidence>
<feature type="non-terminal residue" evidence="7">
    <location>
        <position position="1"/>
    </location>
</feature>
<proteinExistence type="predicted"/>
<dbReference type="PANTHER" id="PTHR46858:SF7">
    <property type="entry name" value="RING-TYPE DOMAIN-CONTAINING PROTEIN"/>
    <property type="match status" value="1"/>
</dbReference>
<evidence type="ECO:0000256" key="5">
    <source>
        <dbReference type="SAM" id="MobiDB-lite"/>
    </source>
</evidence>
<reference evidence="7 8" key="1">
    <citation type="journal article" date="2013" name="BMC Genomics">
        <title>The miniature genome of a carnivorous plant Genlisea aurea contains a low number of genes and short non-coding sequences.</title>
        <authorList>
            <person name="Leushkin E.V."/>
            <person name="Sutormin R.A."/>
            <person name="Nabieva E.R."/>
            <person name="Penin A.A."/>
            <person name="Kondrashov A.S."/>
            <person name="Logacheva M.D."/>
        </authorList>
    </citation>
    <scope>NUCLEOTIDE SEQUENCE [LARGE SCALE GENOMIC DNA]</scope>
</reference>
<keyword evidence="8" id="KW-1185">Reference proteome</keyword>
<dbReference type="OrthoDB" id="1711136at2759"/>
<evidence type="ECO:0000259" key="6">
    <source>
        <dbReference type="PROSITE" id="PS50089"/>
    </source>
</evidence>
<dbReference type="GO" id="GO:0061630">
    <property type="term" value="F:ubiquitin protein ligase activity"/>
    <property type="evidence" value="ECO:0007669"/>
    <property type="project" value="TreeGrafter"/>
</dbReference>
<dbReference type="InterPro" id="IPR001841">
    <property type="entry name" value="Znf_RING"/>
</dbReference>
<protein>
    <recommendedName>
        <fullName evidence="6">RING-type domain-containing protein</fullName>
    </recommendedName>
</protein>
<evidence type="ECO:0000256" key="2">
    <source>
        <dbReference type="ARBA" id="ARBA00022771"/>
    </source>
</evidence>
<keyword evidence="3" id="KW-0862">Zinc</keyword>
<evidence type="ECO:0000313" key="7">
    <source>
        <dbReference type="EMBL" id="EPS57172.1"/>
    </source>
</evidence>
<evidence type="ECO:0000313" key="8">
    <source>
        <dbReference type="Proteomes" id="UP000015453"/>
    </source>
</evidence>
<dbReference type="GO" id="GO:0016567">
    <property type="term" value="P:protein ubiquitination"/>
    <property type="evidence" value="ECO:0007669"/>
    <property type="project" value="TreeGrafter"/>
</dbReference>
<dbReference type="SMART" id="SM00184">
    <property type="entry name" value="RING"/>
    <property type="match status" value="1"/>
</dbReference>
<feature type="region of interest" description="Disordered" evidence="5">
    <location>
        <begin position="203"/>
        <end position="261"/>
    </location>
</feature>
<accession>S8DCT3</accession>
<comment type="caution">
    <text evidence="7">The sequence shown here is derived from an EMBL/GenBank/DDBJ whole genome shotgun (WGS) entry which is preliminary data.</text>
</comment>
<dbReference type="GO" id="GO:0008270">
    <property type="term" value="F:zinc ion binding"/>
    <property type="evidence" value="ECO:0007669"/>
    <property type="project" value="UniProtKB-KW"/>
</dbReference>
<dbReference type="Pfam" id="PF13920">
    <property type="entry name" value="zf-C3HC4_3"/>
    <property type="match status" value="1"/>
</dbReference>
<keyword evidence="1" id="KW-0479">Metal-binding</keyword>
<name>S8DCT3_9LAMI</name>
<organism evidence="7 8">
    <name type="scientific">Genlisea aurea</name>
    <dbReference type="NCBI Taxonomy" id="192259"/>
    <lineage>
        <taxon>Eukaryota</taxon>
        <taxon>Viridiplantae</taxon>
        <taxon>Streptophyta</taxon>
        <taxon>Embryophyta</taxon>
        <taxon>Tracheophyta</taxon>
        <taxon>Spermatophyta</taxon>
        <taxon>Magnoliopsida</taxon>
        <taxon>eudicotyledons</taxon>
        <taxon>Gunneridae</taxon>
        <taxon>Pentapetalae</taxon>
        <taxon>asterids</taxon>
        <taxon>lamiids</taxon>
        <taxon>Lamiales</taxon>
        <taxon>Lentibulariaceae</taxon>
        <taxon>Genlisea</taxon>
    </lineage>
</organism>
<dbReference type="EMBL" id="AUSU01010551">
    <property type="protein sequence ID" value="EPS57172.1"/>
    <property type="molecule type" value="Genomic_DNA"/>
</dbReference>
<evidence type="ECO:0000256" key="1">
    <source>
        <dbReference type="ARBA" id="ARBA00022723"/>
    </source>
</evidence>
<dbReference type="Gene3D" id="3.30.40.10">
    <property type="entry name" value="Zinc/RING finger domain, C3HC4 (zinc finger)"/>
    <property type="match status" value="1"/>
</dbReference>
<sequence length="321" mass="35401">LLQLSANALVMNHDLQTPLDVARANGYANVVRAIEGHLCLFSGWLLELYGPDFLNVLVPQLLSRNAWVVILPCGSRNNRKPLKLELAIYTTTQDAQPRTIVPLWKSKLDEPNFNLPEPVAFISVVSRIPRRWRKRRAISSSQEARRARIKLAPMSLTEREQLRRFCNACKGIPQQVMNQSIPFRLPVPTVPPHIAAIRADISASDVPSTSQKPAVASKCEVEEAASKVPQDESVSIPSAPPTSDSPPVHYPSIDTSPKHDDDRVDDGSCCTICLDAPVEGACVPCGHMAGCMSCLNEVRDKNWGCPVCRAKIDQVIRIYSV</sequence>